<sequence length="136" mass="15663">MEVIFSGSGTRDAIRSWRSNKCAVQAVKDACVTDLYTGGREKFFDIQSRNNNISSTQLELSQLFNLLLREGFVMKKQVYQTMPYPLKDYVNDPEIRNDLFALSSGKASFDAPSPEAEMKWDEEEVQELNLFFQKCR</sequence>
<accession>I3DIM1</accession>
<evidence type="ECO:0000313" key="2">
    <source>
        <dbReference type="Proteomes" id="UP000006457"/>
    </source>
</evidence>
<protein>
    <submittedName>
        <fullName evidence="1">Uncharacterized protein</fullName>
    </submittedName>
</protein>
<gene>
    <name evidence="1" type="ORF">HMPREF1052_0271</name>
</gene>
<dbReference type="AlphaFoldDB" id="I3DIM1"/>
<evidence type="ECO:0000313" key="1">
    <source>
        <dbReference type="EMBL" id="EIJ71564.1"/>
    </source>
</evidence>
<name>I3DIM1_9PAST</name>
<dbReference type="Proteomes" id="UP000006457">
    <property type="component" value="Unassembled WGS sequence"/>
</dbReference>
<keyword evidence="2" id="KW-1185">Reference proteome</keyword>
<dbReference type="PATRIC" id="fig|1095749.3.peg.506"/>
<organism evidence="1 2">
    <name type="scientific">Pasteurella bettyae CCUG 2042</name>
    <dbReference type="NCBI Taxonomy" id="1095749"/>
    <lineage>
        <taxon>Bacteria</taxon>
        <taxon>Pseudomonadati</taxon>
        <taxon>Pseudomonadota</taxon>
        <taxon>Gammaproteobacteria</taxon>
        <taxon>Pasteurellales</taxon>
        <taxon>Pasteurellaceae</taxon>
        <taxon>Pasteurella</taxon>
    </lineage>
</organism>
<comment type="caution">
    <text evidence="1">The sequence shown here is derived from an EMBL/GenBank/DDBJ whole genome shotgun (WGS) entry which is preliminary data.</text>
</comment>
<dbReference type="EMBL" id="AJSX01000007">
    <property type="protein sequence ID" value="EIJ71564.1"/>
    <property type="molecule type" value="Genomic_DNA"/>
</dbReference>
<proteinExistence type="predicted"/>
<reference evidence="1 2" key="1">
    <citation type="submission" date="2012-03" db="EMBL/GenBank/DDBJ databases">
        <authorList>
            <person name="Harkins D.M."/>
            <person name="Madupu R."/>
            <person name="Durkin A.S."/>
            <person name="Torralba M."/>
            <person name="Methe B."/>
            <person name="Sutton G.G."/>
            <person name="Nelson K.E."/>
        </authorList>
    </citation>
    <scope>NUCLEOTIDE SEQUENCE [LARGE SCALE GENOMIC DNA]</scope>
    <source>
        <strain evidence="1 2">CCUG 2042</strain>
    </source>
</reference>